<evidence type="ECO:0000313" key="1">
    <source>
        <dbReference type="EMBL" id="AGP41019.1"/>
    </source>
</evidence>
<gene>
    <name evidence="1" type="ORF">SCE1572_44905</name>
</gene>
<name>S4Y839_SORCE</name>
<evidence type="ECO:0000313" key="2">
    <source>
        <dbReference type="Proteomes" id="UP000014803"/>
    </source>
</evidence>
<dbReference type="Proteomes" id="UP000014803">
    <property type="component" value="Chromosome"/>
</dbReference>
<dbReference type="AlphaFoldDB" id="S4Y839"/>
<dbReference type="EMBL" id="CP003969">
    <property type="protein sequence ID" value="AGP41019.1"/>
    <property type="molecule type" value="Genomic_DNA"/>
</dbReference>
<reference evidence="1 2" key="1">
    <citation type="journal article" date="2013" name="Sci. Rep.">
        <title>Extraordinary expansion of a Sorangium cellulosum genome from an alkaline milieu.</title>
        <authorList>
            <person name="Han K."/>
            <person name="Li Z.F."/>
            <person name="Peng R."/>
            <person name="Zhu L.P."/>
            <person name="Zhou T."/>
            <person name="Wang L.G."/>
            <person name="Li S.G."/>
            <person name="Zhang X.B."/>
            <person name="Hu W."/>
            <person name="Wu Z.H."/>
            <person name="Qin N."/>
            <person name="Li Y.Z."/>
        </authorList>
    </citation>
    <scope>NUCLEOTIDE SEQUENCE [LARGE SCALE GENOMIC DNA]</scope>
    <source>
        <strain evidence="1 2">So0157-2</strain>
    </source>
</reference>
<protein>
    <submittedName>
        <fullName evidence="1">Uncharacterized protein</fullName>
    </submittedName>
</protein>
<proteinExistence type="predicted"/>
<organism evidence="1 2">
    <name type="scientific">Sorangium cellulosum So0157-2</name>
    <dbReference type="NCBI Taxonomy" id="1254432"/>
    <lineage>
        <taxon>Bacteria</taxon>
        <taxon>Pseudomonadati</taxon>
        <taxon>Myxococcota</taxon>
        <taxon>Polyangia</taxon>
        <taxon>Polyangiales</taxon>
        <taxon>Polyangiaceae</taxon>
        <taxon>Sorangium</taxon>
    </lineage>
</organism>
<dbReference type="HOGENOM" id="CLU_1703103_0_0_7"/>
<sequence length="154" mass="18066">MLLRLCMGLSFLALELGRDLQAKGLRVLLLDGRRQRERECRLLDPLRILWIEICGRAQRVQHSTTEVTHIHLDARPFARVPNQASSHRVREHVGDLLYHRRLRHELYHARGLMVPYWPFPLPQHLGTQCDQAMVKLQEARQHALHIGHDQVQMC</sequence>
<dbReference type="KEGG" id="scu:SCE1572_44905"/>
<accession>S4Y839</accession>